<dbReference type="CDD" id="cd06261">
    <property type="entry name" value="TM_PBP2"/>
    <property type="match status" value="1"/>
</dbReference>
<dbReference type="Pfam" id="PF19300">
    <property type="entry name" value="BPD_transp_1_N"/>
    <property type="match status" value="1"/>
</dbReference>
<feature type="transmembrane region" description="Helical" evidence="7">
    <location>
        <begin position="196"/>
        <end position="216"/>
    </location>
</feature>
<dbReference type="EMBL" id="CAFAAS010000011">
    <property type="protein sequence ID" value="CAB4808833.1"/>
    <property type="molecule type" value="Genomic_DNA"/>
</dbReference>
<feature type="transmembrane region" description="Helical" evidence="7">
    <location>
        <begin position="154"/>
        <end position="176"/>
    </location>
</feature>
<dbReference type="PROSITE" id="PS50928">
    <property type="entry name" value="ABC_TM1"/>
    <property type="match status" value="1"/>
</dbReference>
<comment type="subcellular location">
    <subcellularLocation>
        <location evidence="1">Cell membrane</location>
        <topology evidence="1">Multi-pass membrane protein</topology>
    </subcellularLocation>
</comment>
<evidence type="ECO:0000313" key="9">
    <source>
        <dbReference type="EMBL" id="CAB4718520.1"/>
    </source>
</evidence>
<dbReference type="EMBL" id="CAFBRZ010000062">
    <property type="protein sequence ID" value="CAB5156961.1"/>
    <property type="molecule type" value="Genomic_DNA"/>
</dbReference>
<dbReference type="PANTHER" id="PTHR43163:SF6">
    <property type="entry name" value="DIPEPTIDE TRANSPORT SYSTEM PERMEASE PROTEIN DPPB-RELATED"/>
    <property type="match status" value="1"/>
</dbReference>
<feature type="transmembrane region" description="Helical" evidence="7">
    <location>
        <begin position="120"/>
        <end position="142"/>
    </location>
</feature>
<dbReference type="EMBL" id="CAEZYE010000077">
    <property type="protein sequence ID" value="CAB4718520.1"/>
    <property type="molecule type" value="Genomic_DNA"/>
</dbReference>
<dbReference type="Gene3D" id="1.10.3720.10">
    <property type="entry name" value="MetI-like"/>
    <property type="match status" value="1"/>
</dbReference>
<dbReference type="InterPro" id="IPR045621">
    <property type="entry name" value="BPD_transp_1_N"/>
</dbReference>
<dbReference type="SUPFAM" id="SSF161098">
    <property type="entry name" value="MetI-like"/>
    <property type="match status" value="1"/>
</dbReference>
<evidence type="ECO:0000256" key="2">
    <source>
        <dbReference type="ARBA" id="ARBA00022448"/>
    </source>
</evidence>
<dbReference type="PANTHER" id="PTHR43163">
    <property type="entry name" value="DIPEPTIDE TRANSPORT SYSTEM PERMEASE PROTEIN DPPB-RELATED"/>
    <property type="match status" value="1"/>
</dbReference>
<name>A0A6J6R3P0_9ZZZZ</name>
<dbReference type="GO" id="GO:0055085">
    <property type="term" value="P:transmembrane transport"/>
    <property type="evidence" value="ECO:0007669"/>
    <property type="project" value="InterPro"/>
</dbReference>
<dbReference type="InterPro" id="IPR000515">
    <property type="entry name" value="MetI-like"/>
</dbReference>
<dbReference type="InterPro" id="IPR035906">
    <property type="entry name" value="MetI-like_sf"/>
</dbReference>
<keyword evidence="2" id="KW-0813">Transport</keyword>
<dbReference type="Pfam" id="PF00528">
    <property type="entry name" value="BPD_transp_1"/>
    <property type="match status" value="1"/>
</dbReference>
<evidence type="ECO:0000256" key="4">
    <source>
        <dbReference type="ARBA" id="ARBA00022692"/>
    </source>
</evidence>
<accession>A0A6J6R3P0</accession>
<evidence type="ECO:0000256" key="3">
    <source>
        <dbReference type="ARBA" id="ARBA00022475"/>
    </source>
</evidence>
<keyword evidence="5 7" id="KW-1133">Transmembrane helix</keyword>
<keyword evidence="6 7" id="KW-0472">Membrane</keyword>
<reference evidence="9" key="1">
    <citation type="submission" date="2020-05" db="EMBL/GenBank/DDBJ databases">
        <authorList>
            <person name="Chiriac C."/>
            <person name="Salcher M."/>
            <person name="Ghai R."/>
            <person name="Kavagutti S V."/>
        </authorList>
    </citation>
    <scope>NUCLEOTIDE SEQUENCE</scope>
</reference>
<evidence type="ECO:0000313" key="11">
    <source>
        <dbReference type="EMBL" id="CAB5156961.1"/>
    </source>
</evidence>
<sequence length="334" mass="36591">MGATVLNFVSRRVLFAIITLLVVSAVVFAIFSLLPFDPAALTCGQHCTDQIIAGNRIKLGFDKPLYIQYALFLGGIFFGRSYGTGSAAFTCPAPSFGYSYNENACVTDLMREALPVTVNLALGALIIWLIVGVGLGIVAARFKNKWPDRVSSIFVLLGTSLPTFVTGLALLIWVTIKWKLVPLSLVGYTPITENPYKYFQFFILPWITLAIAYAALYTRFTRAAVLETLGEDYIRTARAKGVKERMVLFKHTMRAVFAPIITLAGLDFAGLIGGAIITETIFNLPGLGRLTLRSTYEFDLPVVLATTILAAAVVIIMNLIVDMLYAVLDPRVRI</sequence>
<evidence type="ECO:0000256" key="5">
    <source>
        <dbReference type="ARBA" id="ARBA00022989"/>
    </source>
</evidence>
<dbReference type="AlphaFoldDB" id="A0A6J6R3P0"/>
<evidence type="ECO:0000256" key="7">
    <source>
        <dbReference type="SAM" id="Phobius"/>
    </source>
</evidence>
<evidence type="ECO:0000313" key="10">
    <source>
        <dbReference type="EMBL" id="CAB4808833.1"/>
    </source>
</evidence>
<feature type="transmembrane region" description="Helical" evidence="7">
    <location>
        <begin position="302"/>
        <end position="328"/>
    </location>
</feature>
<gene>
    <name evidence="9" type="ORF">UFOPK2655_01167</name>
    <name evidence="10" type="ORF">UFOPK3077_01037</name>
    <name evidence="11" type="ORF">UFOPK4444_01035</name>
</gene>
<organism evidence="9">
    <name type="scientific">freshwater metagenome</name>
    <dbReference type="NCBI Taxonomy" id="449393"/>
    <lineage>
        <taxon>unclassified sequences</taxon>
        <taxon>metagenomes</taxon>
        <taxon>ecological metagenomes</taxon>
    </lineage>
</organism>
<feature type="transmembrane region" description="Helical" evidence="7">
    <location>
        <begin position="255"/>
        <end position="282"/>
    </location>
</feature>
<evidence type="ECO:0000259" key="8">
    <source>
        <dbReference type="PROSITE" id="PS50928"/>
    </source>
</evidence>
<evidence type="ECO:0000256" key="6">
    <source>
        <dbReference type="ARBA" id="ARBA00023136"/>
    </source>
</evidence>
<dbReference type="GO" id="GO:0005886">
    <property type="term" value="C:plasma membrane"/>
    <property type="evidence" value="ECO:0007669"/>
    <property type="project" value="UniProtKB-SubCell"/>
</dbReference>
<protein>
    <submittedName>
        <fullName evidence="9">Unannotated protein</fullName>
    </submittedName>
</protein>
<keyword evidence="3" id="KW-1003">Cell membrane</keyword>
<keyword evidence="4 7" id="KW-0812">Transmembrane</keyword>
<evidence type="ECO:0000256" key="1">
    <source>
        <dbReference type="ARBA" id="ARBA00004651"/>
    </source>
</evidence>
<proteinExistence type="predicted"/>
<feature type="domain" description="ABC transmembrane type-1" evidence="8">
    <location>
        <begin position="114"/>
        <end position="321"/>
    </location>
</feature>
<feature type="transmembrane region" description="Helical" evidence="7">
    <location>
        <begin position="12"/>
        <end position="34"/>
    </location>
</feature>